<comment type="domain">
    <text evidence="3">The N-terminal region may be exposed to the interior of the granule, whereas the C-terminal portion may be embedded in the membrane. During phagocytosis and degranulation, proteases may be released and activated and cleave BPI at the junction of the N- and C-terminal portions of the molecule, providing controlled release of the N-terminal antibacterial fragment when bacteria are ingested.</text>
</comment>
<keyword evidence="3" id="KW-0732">Signal</keyword>
<dbReference type="Gene3D" id="3.15.20.10">
    <property type="entry name" value="Bactericidal permeability-increasing protein, domain 2"/>
    <property type="match status" value="1"/>
</dbReference>
<comment type="caution">
    <text evidence="6">The sequence shown here is derived from an EMBL/GenBank/DDBJ whole genome shotgun (WGS) entry which is preliminary data.</text>
</comment>
<comment type="function">
    <text evidence="3">The cytotoxic action of BPI is limited to many species of Gram-negative bacteria; this specificity may be explained by a strong affinity of the very basic N-terminal half for the negatively charged lipopolysaccharides that are unique to the Gram-negative bacterial outer envelope.</text>
</comment>
<keyword evidence="3" id="KW-0399">Innate immunity</keyword>
<comment type="similarity">
    <text evidence="1">Belongs to the BPI/LBP/Plunc superfamily. BPI/LBP family.</text>
</comment>
<dbReference type="InterPro" id="IPR001124">
    <property type="entry name" value="Lipid-bd_serum_glycop_C"/>
</dbReference>
<organism evidence="6 7">
    <name type="scientific">Ranitomeya imitator</name>
    <name type="common">mimic poison frog</name>
    <dbReference type="NCBI Taxonomy" id="111125"/>
    <lineage>
        <taxon>Eukaryota</taxon>
        <taxon>Metazoa</taxon>
        <taxon>Chordata</taxon>
        <taxon>Craniata</taxon>
        <taxon>Vertebrata</taxon>
        <taxon>Euteleostomi</taxon>
        <taxon>Amphibia</taxon>
        <taxon>Batrachia</taxon>
        <taxon>Anura</taxon>
        <taxon>Neobatrachia</taxon>
        <taxon>Hyloidea</taxon>
        <taxon>Dendrobatidae</taxon>
        <taxon>Dendrobatinae</taxon>
        <taxon>Ranitomeya</taxon>
    </lineage>
</organism>
<dbReference type="InterPro" id="IPR017943">
    <property type="entry name" value="Bactericidal_perm-incr_a/b_dom"/>
</dbReference>
<feature type="domain" description="Lipid-binding serum glycoprotein N-terminal" evidence="4">
    <location>
        <begin position="3"/>
        <end position="185"/>
    </location>
</feature>
<evidence type="ECO:0000259" key="4">
    <source>
        <dbReference type="SMART" id="SM00328"/>
    </source>
</evidence>
<dbReference type="InterPro" id="IPR032942">
    <property type="entry name" value="BPI/LBP/Plunc"/>
</dbReference>
<keyword evidence="7" id="KW-1185">Reference proteome</keyword>
<evidence type="ECO:0000256" key="2">
    <source>
        <dbReference type="ARBA" id="ARBA00023157"/>
    </source>
</evidence>
<gene>
    <name evidence="6" type="ORF">RIMI_LOCUS12756421</name>
</gene>
<dbReference type="Pfam" id="PF01273">
    <property type="entry name" value="LBP_BPI_CETP"/>
    <property type="match status" value="1"/>
</dbReference>
<dbReference type="PANTHER" id="PTHR10504">
    <property type="entry name" value="BACTERICIDAL PERMEABILITY-INCREASING BPI PROTEIN-RELATED"/>
    <property type="match status" value="1"/>
</dbReference>
<dbReference type="PANTHER" id="PTHR10504:SF146">
    <property type="entry name" value="BACTERICIDAL PERMEABILITY-INCREASING PROTEIN"/>
    <property type="match status" value="1"/>
</dbReference>
<evidence type="ECO:0000256" key="3">
    <source>
        <dbReference type="RuleBase" id="RU369039"/>
    </source>
</evidence>
<comment type="domain">
    <text evidence="3">The N- and C-terminal barrels adopt an identical fold despite having only 13% of conserved residues.</text>
</comment>
<keyword evidence="3" id="KW-0325">Glycoprotein</keyword>
<keyword evidence="2 3" id="KW-1015">Disulfide bond</keyword>
<comment type="subcellular location">
    <subcellularLocation>
        <location evidence="3">Secreted</location>
    </subcellularLocation>
</comment>
<dbReference type="SMART" id="SM00329">
    <property type="entry name" value="BPI2"/>
    <property type="match status" value="1"/>
</dbReference>
<evidence type="ECO:0000259" key="5">
    <source>
        <dbReference type="SMART" id="SM00329"/>
    </source>
</evidence>
<comment type="subunit">
    <text evidence="3">Monomer. Homodimer; disulfide-linked.</text>
</comment>
<keyword evidence="3" id="KW-0964">Secreted</keyword>
<dbReference type="Proteomes" id="UP001176940">
    <property type="component" value="Unassembled WGS sequence"/>
</dbReference>
<keyword evidence="3" id="KW-0929">Antimicrobial</keyword>
<feature type="domain" description="Lipid-binding serum glycoprotein C-terminal" evidence="5">
    <location>
        <begin position="200"/>
        <end position="343"/>
    </location>
</feature>
<evidence type="ECO:0000313" key="6">
    <source>
        <dbReference type="EMBL" id="CAJ0949794.1"/>
    </source>
</evidence>
<dbReference type="Gene3D" id="3.15.10.10">
    <property type="entry name" value="Bactericidal permeability-increasing protein, domain 1"/>
    <property type="match status" value="1"/>
</dbReference>
<dbReference type="EMBL" id="CAUEEQ010030674">
    <property type="protein sequence ID" value="CAJ0949794.1"/>
    <property type="molecule type" value="Genomic_DNA"/>
</dbReference>
<dbReference type="Pfam" id="PF02886">
    <property type="entry name" value="LBP_BPI_CETP_C"/>
    <property type="match status" value="1"/>
</dbReference>
<proteinExistence type="inferred from homology"/>
<accession>A0ABN9LVS7</accession>
<evidence type="ECO:0000256" key="1">
    <source>
        <dbReference type="ARBA" id="ARBA00007292"/>
    </source>
</evidence>
<evidence type="ECO:0000313" key="7">
    <source>
        <dbReference type="Proteomes" id="UP001176940"/>
    </source>
</evidence>
<sequence>MHRLNDGTRRLKIQDVDLSSSDISFSPDTGVKVSINDGQLHVTGYLYIKTVLFSASTHLEVSVKGLTLSGVLGITCDDNGHGAVWNAGCSSGARDVNLWFHGGAGWLLNMFKDSILGPIHDALHTQICPEFSKAVQYMEEILSKLPVSLPVDQVSIFEVSLLGPPPITEKSFDLLVKGEFEGRYRHWDLPFPPVKLVLPDVDSRMLLLALSEITANSAGFVHYKAGVLGINITDDMIPKQSPLRLNVKSLTVFVPELPKCFPDSPPLVLQVSARSAPSVSCQPDSLTVQVSAEIQAFAVYPNQTRFPVFQMQADSETAVNVILSEETVGATISIMKYVAKNQY</sequence>
<reference evidence="6" key="1">
    <citation type="submission" date="2023-07" db="EMBL/GenBank/DDBJ databases">
        <authorList>
            <person name="Stuckert A."/>
        </authorList>
    </citation>
    <scope>NUCLEOTIDE SEQUENCE</scope>
</reference>
<keyword evidence="3" id="KW-0391">Immunity</keyword>
<name>A0ABN9LVS7_9NEOB</name>
<dbReference type="InterPro" id="IPR017942">
    <property type="entry name" value="Lipid-bd_serum_glycop_N"/>
</dbReference>
<protein>
    <recommendedName>
        <fullName evidence="3">Bactericidal permeability-increasing protein</fullName>
        <shortName evidence="3">BPI</shortName>
    </recommendedName>
</protein>
<keyword evidence="3" id="KW-0044">Antibiotic</keyword>
<dbReference type="SUPFAM" id="SSF55394">
    <property type="entry name" value="Bactericidal permeability-increasing protein, BPI"/>
    <property type="match status" value="2"/>
</dbReference>
<dbReference type="SMART" id="SM00328">
    <property type="entry name" value="BPI1"/>
    <property type="match status" value="1"/>
</dbReference>